<keyword evidence="7 9" id="KW-1133">Transmembrane helix</keyword>
<dbReference type="CDD" id="cd18541">
    <property type="entry name" value="ABC_6TM_TmrB_like"/>
    <property type="match status" value="1"/>
</dbReference>
<dbReference type="InterPro" id="IPR036640">
    <property type="entry name" value="ABC1_TM_sf"/>
</dbReference>
<dbReference type="Pfam" id="PF00005">
    <property type="entry name" value="ABC_tran"/>
    <property type="match status" value="1"/>
</dbReference>
<evidence type="ECO:0000313" key="12">
    <source>
        <dbReference type="EMBL" id="AFJ26196.1"/>
    </source>
</evidence>
<evidence type="ECO:0000256" key="3">
    <source>
        <dbReference type="ARBA" id="ARBA00022475"/>
    </source>
</evidence>
<dbReference type="GO" id="GO:0005524">
    <property type="term" value="F:ATP binding"/>
    <property type="evidence" value="ECO:0007669"/>
    <property type="project" value="UniProtKB-KW"/>
</dbReference>
<dbReference type="InterPro" id="IPR039421">
    <property type="entry name" value="Type_1_exporter"/>
</dbReference>
<keyword evidence="5" id="KW-0547">Nucleotide-binding</keyword>
<feature type="transmembrane region" description="Helical" evidence="9">
    <location>
        <begin position="305"/>
        <end position="325"/>
    </location>
</feature>
<dbReference type="Gene3D" id="1.20.1560.10">
    <property type="entry name" value="ABC transporter type 1, transmembrane domain"/>
    <property type="match status" value="1"/>
</dbReference>
<dbReference type="GO" id="GO:0016887">
    <property type="term" value="F:ATP hydrolysis activity"/>
    <property type="evidence" value="ECO:0007669"/>
    <property type="project" value="InterPro"/>
</dbReference>
<evidence type="ECO:0000259" key="10">
    <source>
        <dbReference type="PROSITE" id="PS50893"/>
    </source>
</evidence>
<dbReference type="KEGG" id="scf:Spaf_1212"/>
<evidence type="ECO:0000256" key="4">
    <source>
        <dbReference type="ARBA" id="ARBA00022692"/>
    </source>
</evidence>
<feature type="transmembrane region" description="Helical" evidence="9">
    <location>
        <begin position="81"/>
        <end position="102"/>
    </location>
</feature>
<gene>
    <name evidence="12" type="ORF">Spaf_1212</name>
</gene>
<proteinExistence type="predicted"/>
<protein>
    <submittedName>
        <fullName evidence="12">Multidrug ABC transporter, ATPase and permease component</fullName>
    </submittedName>
</protein>
<dbReference type="Gene3D" id="3.40.50.300">
    <property type="entry name" value="P-loop containing nucleotide triphosphate hydrolases"/>
    <property type="match status" value="1"/>
</dbReference>
<keyword evidence="3" id="KW-1003">Cell membrane</keyword>
<dbReference type="STRING" id="1114965.Spaf_1212"/>
<accession>I1ZMC2</accession>
<evidence type="ECO:0000259" key="11">
    <source>
        <dbReference type="PROSITE" id="PS50929"/>
    </source>
</evidence>
<evidence type="ECO:0000256" key="6">
    <source>
        <dbReference type="ARBA" id="ARBA00022840"/>
    </source>
</evidence>
<dbReference type="GO" id="GO:0005886">
    <property type="term" value="C:plasma membrane"/>
    <property type="evidence" value="ECO:0007669"/>
    <property type="project" value="UniProtKB-SubCell"/>
</dbReference>
<dbReference type="InterPro" id="IPR017871">
    <property type="entry name" value="ABC_transporter-like_CS"/>
</dbReference>
<dbReference type="InterPro" id="IPR027417">
    <property type="entry name" value="P-loop_NTPase"/>
</dbReference>
<feature type="domain" description="ABC transporter" evidence="10">
    <location>
        <begin position="356"/>
        <end position="594"/>
    </location>
</feature>
<evidence type="ECO:0000256" key="2">
    <source>
        <dbReference type="ARBA" id="ARBA00022448"/>
    </source>
</evidence>
<comment type="subcellular location">
    <subcellularLocation>
        <location evidence="1">Cell membrane</location>
        <topology evidence="1">Multi-pass membrane protein</topology>
    </subcellularLocation>
</comment>
<evidence type="ECO:0000256" key="8">
    <source>
        <dbReference type="ARBA" id="ARBA00023136"/>
    </source>
</evidence>
<dbReference type="Proteomes" id="UP000002865">
    <property type="component" value="Chromosome"/>
</dbReference>
<feature type="domain" description="ABC transmembrane type-1" evidence="11">
    <location>
        <begin position="44"/>
        <end position="328"/>
    </location>
</feature>
<keyword evidence="8 9" id="KW-0472">Membrane</keyword>
<dbReference type="PATRIC" id="fig|1114965.3.peg.1166"/>
<dbReference type="PROSITE" id="PS50929">
    <property type="entry name" value="ABC_TM1F"/>
    <property type="match status" value="1"/>
</dbReference>
<dbReference type="PROSITE" id="PS00211">
    <property type="entry name" value="ABC_TRANSPORTER_1"/>
    <property type="match status" value="1"/>
</dbReference>
<keyword evidence="2" id="KW-0813">Transport</keyword>
<dbReference type="InterPro" id="IPR003439">
    <property type="entry name" value="ABC_transporter-like_ATP-bd"/>
</dbReference>
<evidence type="ECO:0000256" key="5">
    <source>
        <dbReference type="ARBA" id="ARBA00022741"/>
    </source>
</evidence>
<dbReference type="SUPFAM" id="SSF52540">
    <property type="entry name" value="P-loop containing nucleoside triphosphate hydrolases"/>
    <property type="match status" value="1"/>
</dbReference>
<dbReference type="FunFam" id="3.40.50.300:FF:000221">
    <property type="entry name" value="Multidrug ABC transporter ATP-binding protein"/>
    <property type="match status" value="1"/>
</dbReference>
<feature type="transmembrane region" description="Helical" evidence="9">
    <location>
        <begin position="274"/>
        <end position="293"/>
    </location>
</feature>
<dbReference type="PANTHER" id="PTHR43394">
    <property type="entry name" value="ATP-DEPENDENT PERMEASE MDL1, MITOCHONDRIAL"/>
    <property type="match status" value="1"/>
</dbReference>
<dbReference type="HOGENOM" id="CLU_000604_84_3_9"/>
<dbReference type="Pfam" id="PF00664">
    <property type="entry name" value="ABC_membrane"/>
    <property type="match status" value="1"/>
</dbReference>
<organism evidence="12 13">
    <name type="scientific">Streptococcus parasanguinis FW213</name>
    <dbReference type="NCBI Taxonomy" id="1114965"/>
    <lineage>
        <taxon>Bacteria</taxon>
        <taxon>Bacillati</taxon>
        <taxon>Bacillota</taxon>
        <taxon>Bacilli</taxon>
        <taxon>Lactobacillales</taxon>
        <taxon>Streptococcaceae</taxon>
        <taxon>Streptococcus</taxon>
    </lineage>
</organism>
<dbReference type="PaxDb" id="1114965-Spaf_1212"/>
<evidence type="ECO:0000256" key="1">
    <source>
        <dbReference type="ARBA" id="ARBA00004651"/>
    </source>
</evidence>
<dbReference type="FunFam" id="1.20.1560.10:FF:000011">
    <property type="entry name" value="Multidrug ABC transporter ATP-binding protein"/>
    <property type="match status" value="1"/>
</dbReference>
<dbReference type="GO" id="GO:0015421">
    <property type="term" value="F:ABC-type oligopeptide transporter activity"/>
    <property type="evidence" value="ECO:0007669"/>
    <property type="project" value="TreeGrafter"/>
</dbReference>
<dbReference type="AlphaFoldDB" id="I1ZMC2"/>
<dbReference type="InterPro" id="IPR011527">
    <property type="entry name" value="ABC1_TM_dom"/>
</dbReference>
<feature type="transmembrane region" description="Helical" evidence="9">
    <location>
        <begin position="183"/>
        <end position="203"/>
    </location>
</feature>
<feature type="transmembrane region" description="Helical" evidence="9">
    <location>
        <begin position="41"/>
        <end position="60"/>
    </location>
</feature>
<evidence type="ECO:0000256" key="9">
    <source>
        <dbReference type="SAM" id="Phobius"/>
    </source>
</evidence>
<sequence>MEQLLMRSCLLWWIVAGNSPKRGNKMNLSRKLSWFFNLEKKRYLIGIGALILVSFLNLIPPRIMGLVIDLIDKRKLTLGQLVMDIALLVLAALAMYGLRFVWRRYIFGTANKLARILRYRLFKQFTLMSPSFYQRYRTGDLMAHATNDINAVTMFAGGGVMSAVDASVTALVTLVSMFFMIDWRLTLIAILPLPVMVVVTSAIGRKNHKAFKEAQEGFSELNNFVQESVSGVKVTKSFGFQADEIRAFEKTNQMVFSKNMTSAGYNALFDPTTLLFVGLSYVLTLYFGGLFVQEGSLTVGQIVTFITYLNMLVWPLQAMGFLFNISQRASVSYDRIETLLAEIPDIQDPSHPVTDIQNGDLEYDIKEFAYEKEPVLKKVAFHLEKGQTLGIVGPTGSGKTTLLRLLLREHDLEQGDILLNGISIKDYRLEDLRSLIGYVPQDQILFAMTIRENVAFSDPQIKEEEVIKALRTCGVYEDILAMPDQMETVLGERGVSLSGGQKQRIAMSRALVMNPEILILDDSLSAVDAKTEHQIIENMKQERKGKTTIITAHRLSAIVHADLILVMESGQIKERGNHEELMAQKGWYYETYQAQQLSEEMEGKLNENI</sequence>
<dbReference type="PANTHER" id="PTHR43394:SF1">
    <property type="entry name" value="ATP-BINDING CASSETTE SUB-FAMILY B MEMBER 10, MITOCHONDRIAL"/>
    <property type="match status" value="1"/>
</dbReference>
<evidence type="ECO:0000256" key="7">
    <source>
        <dbReference type="ARBA" id="ARBA00022989"/>
    </source>
</evidence>
<dbReference type="PROSITE" id="PS50893">
    <property type="entry name" value="ABC_TRANSPORTER_2"/>
    <property type="match status" value="1"/>
</dbReference>
<keyword evidence="6" id="KW-0067">ATP-binding</keyword>
<dbReference type="SUPFAM" id="SSF90123">
    <property type="entry name" value="ABC transporter transmembrane region"/>
    <property type="match status" value="1"/>
</dbReference>
<keyword evidence="4 9" id="KW-0812">Transmembrane</keyword>
<evidence type="ECO:0000313" key="13">
    <source>
        <dbReference type="Proteomes" id="UP000002865"/>
    </source>
</evidence>
<dbReference type="SMART" id="SM00382">
    <property type="entry name" value="AAA"/>
    <property type="match status" value="1"/>
</dbReference>
<reference evidence="12 13" key="1">
    <citation type="journal article" date="2012" name="PLoS ONE">
        <title>Complete Genome and Transcriptomes of Streptococcus parasanguinis FW213: Phylogenic Relations and Potential Virulence Mechanisms.</title>
        <authorList>
            <person name="Geng J."/>
            <person name="Chiu C.H."/>
            <person name="Tang P."/>
            <person name="Chen Y."/>
            <person name="Shieh H.R."/>
            <person name="Hu S."/>
            <person name="Chen Y.Y."/>
        </authorList>
    </citation>
    <scope>NUCLEOTIDE SEQUENCE [LARGE SCALE GENOMIC DNA]</scope>
    <source>
        <strain evidence="12 13">FW213</strain>
    </source>
</reference>
<name>I1ZMC2_STRPA</name>
<dbReference type="eggNOG" id="COG1132">
    <property type="taxonomic scope" value="Bacteria"/>
</dbReference>
<dbReference type="InterPro" id="IPR003593">
    <property type="entry name" value="AAA+_ATPase"/>
</dbReference>
<dbReference type="EMBL" id="CP003122">
    <property type="protein sequence ID" value="AFJ26196.1"/>
    <property type="molecule type" value="Genomic_DNA"/>
</dbReference>